<dbReference type="KEGG" id="pfp:PFL1_06322"/>
<keyword evidence="5" id="KW-0256">Endoplasmic reticulum</keyword>
<dbReference type="Proteomes" id="UP000053664">
    <property type="component" value="Unassembled WGS sequence"/>
</dbReference>
<evidence type="ECO:0000256" key="5">
    <source>
        <dbReference type="ARBA" id="ARBA00022824"/>
    </source>
</evidence>
<evidence type="ECO:0000256" key="8">
    <source>
        <dbReference type="SAM" id="MobiDB-lite"/>
    </source>
</evidence>
<evidence type="ECO:0000256" key="2">
    <source>
        <dbReference type="ARBA" id="ARBA00004687"/>
    </source>
</evidence>
<dbReference type="HOGENOM" id="CLU_973595_0_0_1"/>
<proteinExistence type="predicted"/>
<evidence type="ECO:0000256" key="3">
    <source>
        <dbReference type="ARBA" id="ARBA00022502"/>
    </source>
</evidence>
<accession>A0A061H1V5</accession>
<feature type="compositionally biased region" description="Low complexity" evidence="8">
    <location>
        <begin position="13"/>
        <end position="24"/>
    </location>
</feature>
<feature type="region of interest" description="Disordered" evidence="8">
    <location>
        <begin position="1"/>
        <end position="28"/>
    </location>
</feature>
<evidence type="ECO:0000256" key="9">
    <source>
        <dbReference type="SAM" id="Phobius"/>
    </source>
</evidence>
<dbReference type="GO" id="GO:0005789">
    <property type="term" value="C:endoplasmic reticulum membrane"/>
    <property type="evidence" value="ECO:0007669"/>
    <property type="project" value="UniProtKB-SubCell"/>
</dbReference>
<keyword evidence="7 9" id="KW-0472">Membrane</keyword>
<protein>
    <submittedName>
        <fullName evidence="10">Uncharacterized protein</fullName>
    </submittedName>
</protein>
<dbReference type="AlphaFoldDB" id="A0A061H1V5"/>
<evidence type="ECO:0000256" key="1">
    <source>
        <dbReference type="ARBA" id="ARBA00004477"/>
    </source>
</evidence>
<dbReference type="GeneID" id="19320400"/>
<keyword evidence="3" id="KW-0337">GPI-anchor biosynthesis</keyword>
<evidence type="ECO:0000313" key="10">
    <source>
        <dbReference type="EMBL" id="EPQ26114.1"/>
    </source>
</evidence>
<reference evidence="10 11" key="1">
    <citation type="journal article" date="2013" name="Plant Cell">
        <title>The transition from a phytopathogenic smut ancestor to an anamorphic biocontrol agent deciphered by comparative whole-genome analysis.</title>
        <authorList>
            <person name="Lefebvre F."/>
            <person name="Joly D.L."/>
            <person name="Labbe C."/>
            <person name="Teichmann B."/>
            <person name="Linning R."/>
            <person name="Belzile F."/>
            <person name="Bakkeren G."/>
            <person name="Belanger R.R."/>
        </authorList>
    </citation>
    <scope>NUCLEOTIDE SEQUENCE [LARGE SCALE GENOMIC DNA]</scope>
    <source>
        <strain evidence="10 11">PF-1</strain>
    </source>
</reference>
<dbReference type="RefSeq" id="XP_007882054.1">
    <property type="nucleotide sequence ID" value="XM_007883863.1"/>
</dbReference>
<name>A0A061H1V5_9BASI</name>
<keyword evidence="4 9" id="KW-0812">Transmembrane</keyword>
<gene>
    <name evidence="10" type="ORF">PFL1_06322</name>
</gene>
<evidence type="ECO:0000256" key="6">
    <source>
        <dbReference type="ARBA" id="ARBA00022989"/>
    </source>
</evidence>
<organism evidence="10 11">
    <name type="scientific">Pseudozyma flocculosa PF-1</name>
    <dbReference type="NCBI Taxonomy" id="1277687"/>
    <lineage>
        <taxon>Eukaryota</taxon>
        <taxon>Fungi</taxon>
        <taxon>Dikarya</taxon>
        <taxon>Basidiomycota</taxon>
        <taxon>Ustilaginomycotina</taxon>
        <taxon>Ustilaginomycetes</taxon>
        <taxon>Ustilaginales</taxon>
        <taxon>Ustilaginaceae</taxon>
        <taxon>Pseudozyma</taxon>
    </lineage>
</organism>
<feature type="transmembrane region" description="Helical" evidence="9">
    <location>
        <begin position="262"/>
        <end position="286"/>
    </location>
</feature>
<feature type="transmembrane region" description="Helical" evidence="9">
    <location>
        <begin position="35"/>
        <end position="56"/>
    </location>
</feature>
<evidence type="ECO:0000313" key="11">
    <source>
        <dbReference type="Proteomes" id="UP000053664"/>
    </source>
</evidence>
<feature type="transmembrane region" description="Helical" evidence="9">
    <location>
        <begin position="196"/>
        <end position="217"/>
    </location>
</feature>
<dbReference type="EMBL" id="KE361647">
    <property type="protein sequence ID" value="EPQ26114.1"/>
    <property type="molecule type" value="Genomic_DNA"/>
</dbReference>
<feature type="transmembrane region" description="Helical" evidence="9">
    <location>
        <begin position="298"/>
        <end position="320"/>
    </location>
</feature>
<evidence type="ECO:0000256" key="4">
    <source>
        <dbReference type="ARBA" id="ARBA00022692"/>
    </source>
</evidence>
<keyword evidence="6 9" id="KW-1133">Transmembrane helix</keyword>
<dbReference type="UniPathway" id="UPA00196"/>
<dbReference type="Pfam" id="PF06699">
    <property type="entry name" value="PIG-F"/>
    <property type="match status" value="2"/>
</dbReference>
<sequence length="322" mass="33639">MARHARRIPPPSGAGAMPPSSAAATRSTPRVPNRLNLTIILALQPVFLLATAFFIASPLLADPPHAQSADTEIASKYAARLAATDGAVLVTAAWKALVAVFVVQGWWCTRIARWCRAATQQQPAPTEKQVAASASSSKIKAAAAADGQPGDERIGKRDVEDVALSIFSLPLLVVFFNVVVILFGAPVSALKSTTLLSCYLALLVGLPLVHVLGVPFLSLPSPSSSATPRNGITSAPSASGQGGEQHLLWTQLVTLDIAHHPAILPLVVPAVTVLSTAATLGTAALALDWERQWQTFPLPCIAAAVAGLMAGNTLTAVWAWRQ</sequence>
<feature type="transmembrane region" description="Helical" evidence="9">
    <location>
        <begin position="162"/>
        <end position="184"/>
    </location>
</feature>
<comment type="subcellular location">
    <subcellularLocation>
        <location evidence="1">Endoplasmic reticulum membrane</location>
        <topology evidence="1">Multi-pass membrane protein</topology>
    </subcellularLocation>
</comment>
<evidence type="ECO:0000256" key="7">
    <source>
        <dbReference type="ARBA" id="ARBA00023136"/>
    </source>
</evidence>
<dbReference type="GO" id="GO:0006506">
    <property type="term" value="P:GPI anchor biosynthetic process"/>
    <property type="evidence" value="ECO:0007669"/>
    <property type="project" value="UniProtKB-UniPathway"/>
</dbReference>
<comment type="pathway">
    <text evidence="2">Glycolipid biosynthesis; glycosylphosphatidylinositol-anchor biosynthesis.</text>
</comment>
<dbReference type="InterPro" id="IPR009580">
    <property type="entry name" value="GPI_biosynthesis_protein_Pig-F"/>
</dbReference>